<feature type="compositionally biased region" description="Pro residues" evidence="1">
    <location>
        <begin position="115"/>
        <end position="141"/>
    </location>
</feature>
<name>A0A9P1M766_9PEZI</name>
<accession>A0A9P1M766</accession>
<evidence type="ECO:0000313" key="4">
    <source>
        <dbReference type="Proteomes" id="UP000838763"/>
    </source>
</evidence>
<feature type="compositionally biased region" description="Low complexity" evidence="1">
    <location>
        <begin position="142"/>
        <end position="154"/>
    </location>
</feature>
<feature type="signal peptide" evidence="2">
    <location>
        <begin position="1"/>
        <end position="22"/>
    </location>
</feature>
<dbReference type="PRINTS" id="PR01217">
    <property type="entry name" value="PRICHEXTENSN"/>
</dbReference>
<evidence type="ECO:0000256" key="2">
    <source>
        <dbReference type="SAM" id="SignalP"/>
    </source>
</evidence>
<feature type="compositionally biased region" description="Polar residues" evidence="1">
    <location>
        <begin position="158"/>
        <end position="182"/>
    </location>
</feature>
<feature type="chain" id="PRO_5040387230" evidence="2">
    <location>
        <begin position="23"/>
        <end position="222"/>
    </location>
</feature>
<protein>
    <submittedName>
        <fullName evidence="3">Uncharacterized protein</fullName>
    </submittedName>
</protein>
<dbReference type="OrthoDB" id="5427732at2759"/>
<dbReference type="Proteomes" id="UP000838763">
    <property type="component" value="Unassembled WGS sequence"/>
</dbReference>
<reference evidence="3" key="1">
    <citation type="submission" date="2022-11" db="EMBL/GenBank/DDBJ databases">
        <authorList>
            <person name="Scott C."/>
            <person name="Bruce N."/>
        </authorList>
    </citation>
    <scope>NUCLEOTIDE SEQUENCE</scope>
</reference>
<sequence length="222" mass="23476">MTAIRRLLVALTVSVLVTVAVAPSPLGLPESLHRLLHDYLPEKFQHGVFPSDKEAVEAVHDDSAALATSIVQIAKRQNNNNSTVEETSDEPTQEPTPDPTTKDPEPTTESKEPTKPPTTSNPPPTSKTPDPTPSEPTPTPTPTDNDPDSTTSRRTTSRSATVDTKTSTLPGGGVTTITSTSYYDLPPEATGDSSDPELQNAAPRSAVALIPMIFGMLAAMAL</sequence>
<feature type="compositionally biased region" description="Basic and acidic residues" evidence="1">
    <location>
        <begin position="100"/>
        <end position="114"/>
    </location>
</feature>
<dbReference type="EMBL" id="CALLCH030000001">
    <property type="protein sequence ID" value="CAI4210307.1"/>
    <property type="molecule type" value="Genomic_DNA"/>
</dbReference>
<proteinExistence type="predicted"/>
<keyword evidence="4" id="KW-1185">Reference proteome</keyword>
<evidence type="ECO:0000256" key="1">
    <source>
        <dbReference type="SAM" id="MobiDB-lite"/>
    </source>
</evidence>
<dbReference type="AlphaFoldDB" id="A0A9P1M766"/>
<feature type="region of interest" description="Disordered" evidence="1">
    <location>
        <begin position="76"/>
        <end position="199"/>
    </location>
</feature>
<comment type="caution">
    <text evidence="3">The sequence shown here is derived from an EMBL/GenBank/DDBJ whole genome shotgun (WGS) entry which is preliminary data.</text>
</comment>
<evidence type="ECO:0000313" key="3">
    <source>
        <dbReference type="EMBL" id="CAI4210307.1"/>
    </source>
</evidence>
<keyword evidence="2" id="KW-0732">Signal</keyword>
<gene>
    <name evidence="3" type="ORF">PPNO1_LOCUS111</name>
</gene>
<organism evidence="3 4">
    <name type="scientific">Parascedosporium putredinis</name>
    <dbReference type="NCBI Taxonomy" id="1442378"/>
    <lineage>
        <taxon>Eukaryota</taxon>
        <taxon>Fungi</taxon>
        <taxon>Dikarya</taxon>
        <taxon>Ascomycota</taxon>
        <taxon>Pezizomycotina</taxon>
        <taxon>Sordariomycetes</taxon>
        <taxon>Hypocreomycetidae</taxon>
        <taxon>Microascales</taxon>
        <taxon>Microascaceae</taxon>
        <taxon>Parascedosporium</taxon>
    </lineage>
</organism>